<comment type="caution">
    <text evidence="1">The sequence shown here is derived from an EMBL/GenBank/DDBJ whole genome shotgun (WGS) entry which is preliminary data.</text>
</comment>
<dbReference type="AlphaFoldDB" id="A0A0F9IEK3"/>
<feature type="non-terminal residue" evidence="1">
    <location>
        <position position="1"/>
    </location>
</feature>
<sequence length="65" mass="6847">ERLVAMPASAAVNSTISISAPITVTIQAQSWDEIRRLVHQEIDVALGDAQSDSERAGVELSAGIT</sequence>
<organism evidence="1">
    <name type="scientific">marine sediment metagenome</name>
    <dbReference type="NCBI Taxonomy" id="412755"/>
    <lineage>
        <taxon>unclassified sequences</taxon>
        <taxon>metagenomes</taxon>
        <taxon>ecological metagenomes</taxon>
    </lineage>
</organism>
<reference evidence="1" key="1">
    <citation type="journal article" date="2015" name="Nature">
        <title>Complex archaea that bridge the gap between prokaryotes and eukaryotes.</title>
        <authorList>
            <person name="Spang A."/>
            <person name="Saw J.H."/>
            <person name="Jorgensen S.L."/>
            <person name="Zaremba-Niedzwiedzka K."/>
            <person name="Martijn J."/>
            <person name="Lind A.E."/>
            <person name="van Eijk R."/>
            <person name="Schleper C."/>
            <person name="Guy L."/>
            <person name="Ettema T.J."/>
        </authorList>
    </citation>
    <scope>NUCLEOTIDE SEQUENCE</scope>
</reference>
<name>A0A0F9IEK3_9ZZZZ</name>
<gene>
    <name evidence="1" type="ORF">LCGC14_1589170</name>
</gene>
<evidence type="ECO:0000313" key="1">
    <source>
        <dbReference type="EMBL" id="KKM26011.1"/>
    </source>
</evidence>
<accession>A0A0F9IEK3</accession>
<proteinExistence type="predicted"/>
<protein>
    <submittedName>
        <fullName evidence="1">Uncharacterized protein</fullName>
    </submittedName>
</protein>
<dbReference type="EMBL" id="LAZR01012593">
    <property type="protein sequence ID" value="KKM26011.1"/>
    <property type="molecule type" value="Genomic_DNA"/>
</dbReference>